<sequence length="378" mass="40631">MNGGKTRSVSVRPRRFYQDGTWSYSSSARRADRQVRLLAHPVEGPQFGSCLAWRQRNRVRFETLKPLPACGDATNGLHPAAGDAAVAAAAAATAHATRPKPKIYLARRFPPSPALAPAAPSDPTKMFYEWIFLTPPLHPQPQRASQARQARHPIDGIMGAASGATLDLAAGGWLAARHTKQQATREAGGEGGVMRGPPSHMLLPAPPPDSLSTLPQPRSTVMHSCAIALFRQRASSSSPASALFVLDTRPPGSNTTEARPRNKRAYSTRTPQTHTQRTQHAHASATSTAGPNNRTNKALDPQNGPFRGARGGVPSNPLQPHEPARATLEALPARGALQHAGGTYLHYLVLSPQELFKGTYGIDLRLKQQLSPSRYKSS</sequence>
<evidence type="ECO:0000313" key="3">
    <source>
        <dbReference type="Proteomes" id="UP000245956"/>
    </source>
</evidence>
<dbReference type="AlphaFoldDB" id="A0A2U3DZT6"/>
<reference evidence="2 3" key="1">
    <citation type="journal article" date="2016" name="Front. Microbiol.">
        <title>Genome and transcriptome sequences reveal the specific parasitism of the nematophagous Purpureocillium lilacinum 36-1.</title>
        <authorList>
            <person name="Xie J."/>
            <person name="Li S."/>
            <person name="Mo C."/>
            <person name="Xiao X."/>
            <person name="Peng D."/>
            <person name="Wang G."/>
            <person name="Xiao Y."/>
        </authorList>
    </citation>
    <scope>NUCLEOTIDE SEQUENCE [LARGE SCALE GENOMIC DNA]</scope>
    <source>
        <strain evidence="2 3">36-1</strain>
    </source>
</reference>
<name>A0A2U3DZT6_PURLI</name>
<evidence type="ECO:0000256" key="1">
    <source>
        <dbReference type="SAM" id="MobiDB-lite"/>
    </source>
</evidence>
<proteinExistence type="predicted"/>
<feature type="compositionally biased region" description="Low complexity" evidence="1">
    <location>
        <begin position="267"/>
        <end position="289"/>
    </location>
</feature>
<protein>
    <submittedName>
        <fullName evidence="2">Uncharacterized protein</fullName>
    </submittedName>
</protein>
<gene>
    <name evidence="2" type="ORF">PCL_02691</name>
</gene>
<accession>A0A2U3DZT6</accession>
<feature type="region of interest" description="Disordered" evidence="1">
    <location>
        <begin position="243"/>
        <end position="319"/>
    </location>
</feature>
<dbReference type="EMBL" id="LCWV01000017">
    <property type="protein sequence ID" value="PWI67770.1"/>
    <property type="molecule type" value="Genomic_DNA"/>
</dbReference>
<evidence type="ECO:0000313" key="2">
    <source>
        <dbReference type="EMBL" id="PWI67770.1"/>
    </source>
</evidence>
<organism evidence="2 3">
    <name type="scientific">Purpureocillium lilacinum</name>
    <name type="common">Paecilomyces lilacinus</name>
    <dbReference type="NCBI Taxonomy" id="33203"/>
    <lineage>
        <taxon>Eukaryota</taxon>
        <taxon>Fungi</taxon>
        <taxon>Dikarya</taxon>
        <taxon>Ascomycota</taxon>
        <taxon>Pezizomycotina</taxon>
        <taxon>Sordariomycetes</taxon>
        <taxon>Hypocreomycetidae</taxon>
        <taxon>Hypocreales</taxon>
        <taxon>Ophiocordycipitaceae</taxon>
        <taxon>Purpureocillium</taxon>
    </lineage>
</organism>
<comment type="caution">
    <text evidence="2">The sequence shown here is derived from an EMBL/GenBank/DDBJ whole genome shotgun (WGS) entry which is preliminary data.</text>
</comment>
<dbReference type="Proteomes" id="UP000245956">
    <property type="component" value="Unassembled WGS sequence"/>
</dbReference>